<evidence type="ECO:0000256" key="1">
    <source>
        <dbReference type="SAM" id="MobiDB-lite"/>
    </source>
</evidence>
<dbReference type="Gene3D" id="2.20.25.240">
    <property type="match status" value="1"/>
</dbReference>
<gene>
    <name evidence="2" type="ORF">T4E_693</name>
</gene>
<proteinExistence type="predicted"/>
<name>A0A0V0XFB4_TRIPS</name>
<dbReference type="Proteomes" id="UP000054815">
    <property type="component" value="Unassembled WGS sequence"/>
</dbReference>
<organism evidence="2 3">
    <name type="scientific">Trichinella pseudospiralis</name>
    <name type="common">Parasitic roundworm</name>
    <dbReference type="NCBI Taxonomy" id="6337"/>
    <lineage>
        <taxon>Eukaryota</taxon>
        <taxon>Metazoa</taxon>
        <taxon>Ecdysozoa</taxon>
        <taxon>Nematoda</taxon>
        <taxon>Enoplea</taxon>
        <taxon>Dorylaimia</taxon>
        <taxon>Trichinellida</taxon>
        <taxon>Trichinellidae</taxon>
        <taxon>Trichinella</taxon>
    </lineage>
</organism>
<dbReference type="EMBL" id="JYDU01000346">
    <property type="protein sequence ID" value="KRX86685.1"/>
    <property type="molecule type" value="Genomic_DNA"/>
</dbReference>
<feature type="region of interest" description="Disordered" evidence="1">
    <location>
        <begin position="112"/>
        <end position="132"/>
    </location>
</feature>
<evidence type="ECO:0000313" key="3">
    <source>
        <dbReference type="Proteomes" id="UP000054815"/>
    </source>
</evidence>
<sequence length="241" mass="27613">MPPVRTAGGFWRQTCTIRYKTMRYSISRCSAGRPVIPCTAFCSVIDLRARRGNRSKPLRNKPLIYRRAASLGIESKTIAGSNFSEPPRCPPAAKSFYVLERRRPSNKWRLEDETARARRSQHRATADELERTRRNRISQPRPAGCYTSLLLIFMMTDISDLCLVTNRRGGTSLVYERRAYKLRYIGKRVKSWGCSKDKKVCGGALWTNVDVTSMIKQNDYIGSCLVDEYLAYKLEKAVLKK</sequence>
<protein>
    <recommendedName>
        <fullName evidence="4">FLYWCH-type domain-containing protein</fullName>
    </recommendedName>
</protein>
<comment type="caution">
    <text evidence="2">The sequence shown here is derived from an EMBL/GenBank/DDBJ whole genome shotgun (WGS) entry which is preliminary data.</text>
</comment>
<evidence type="ECO:0000313" key="2">
    <source>
        <dbReference type="EMBL" id="KRX86685.1"/>
    </source>
</evidence>
<evidence type="ECO:0008006" key="4">
    <source>
        <dbReference type="Google" id="ProtNLM"/>
    </source>
</evidence>
<accession>A0A0V0XFB4</accession>
<reference evidence="2 3" key="1">
    <citation type="submission" date="2015-01" db="EMBL/GenBank/DDBJ databases">
        <title>Evolution of Trichinella species and genotypes.</title>
        <authorList>
            <person name="Korhonen P.K."/>
            <person name="Edoardo P."/>
            <person name="Giuseppe L.R."/>
            <person name="Gasser R.B."/>
        </authorList>
    </citation>
    <scope>NUCLEOTIDE SEQUENCE [LARGE SCALE GENOMIC DNA]</scope>
    <source>
        <strain evidence="2">ISS141</strain>
    </source>
</reference>
<dbReference type="AlphaFoldDB" id="A0A0V0XFB4"/>